<gene>
    <name evidence="1" type="ORF">EV44_g6380</name>
</gene>
<dbReference type="OMA" id="LFEWTRF"/>
<dbReference type="EMBL" id="JNVN01000754">
    <property type="protein sequence ID" value="KHJ34675.1"/>
    <property type="molecule type" value="Genomic_DNA"/>
</dbReference>
<dbReference type="HOGENOM" id="CLU_032494_1_0_1"/>
<dbReference type="AlphaFoldDB" id="A0A0B1PBG0"/>
<protein>
    <recommendedName>
        <fullName evidence="3">Nucleotidyltransferase</fullName>
    </recommendedName>
</protein>
<sequence>MGGTAFAQHQSPISTPRMPCEVYKSRLRETKALLSQFYDHVLSPIEAPGKDSYGDLDILLFKPKISSLDDAQRSREDIAEQIKTILGAKAVIVRKGDPVISFAVSSPDNKCSLEEKKAVDEIYVQVDIQILSNYQDFRYSYFHESHGDLWTILNYIIKPFGLRVNNKGMYICIASIEATNNKKSRVFLTSEPEKILSFIGLDPEIWWKYFPSMDNMFHYAASCRMFNPHQFQWALEDTSNSENLVSLNITKKQWSRKDRVRLVKRPVFAAWFNDFIPSCLSKHLYEKPDLFLTREQIKYEVFSRFNVKKEFEEKEINWALTKNDEQVINEGVRKSVPTEGVDPALRAAGIRVLKDVILDGNLWKDNMRPIEVQRDEHGFHDIEKVKRWVSENWHMAGKIGLARQLEKSILNNQKRLAEFSL</sequence>
<name>A0A0B1PBG0_UNCNE</name>
<dbReference type="Proteomes" id="UP000030854">
    <property type="component" value="Unassembled WGS sequence"/>
</dbReference>
<reference evidence="1 2" key="1">
    <citation type="journal article" date="2014" name="BMC Genomics">
        <title>Adaptive genomic structural variation in the grape powdery mildew pathogen, Erysiphe necator.</title>
        <authorList>
            <person name="Jones L."/>
            <person name="Riaz S."/>
            <person name="Morales-Cruz A."/>
            <person name="Amrine K.C."/>
            <person name="McGuire B."/>
            <person name="Gubler W.D."/>
            <person name="Walker M.A."/>
            <person name="Cantu D."/>
        </authorList>
    </citation>
    <scope>NUCLEOTIDE SEQUENCE [LARGE SCALE GENOMIC DNA]</scope>
    <source>
        <strain evidence="2">c</strain>
    </source>
</reference>
<comment type="caution">
    <text evidence="1">The sequence shown here is derived from an EMBL/GenBank/DDBJ whole genome shotgun (WGS) entry which is preliminary data.</text>
</comment>
<dbReference type="STRING" id="52586.A0A0B1PBG0"/>
<keyword evidence="2" id="KW-1185">Reference proteome</keyword>
<proteinExistence type="predicted"/>
<organism evidence="1 2">
    <name type="scientific">Uncinula necator</name>
    <name type="common">Grape powdery mildew</name>
    <dbReference type="NCBI Taxonomy" id="52586"/>
    <lineage>
        <taxon>Eukaryota</taxon>
        <taxon>Fungi</taxon>
        <taxon>Dikarya</taxon>
        <taxon>Ascomycota</taxon>
        <taxon>Pezizomycotina</taxon>
        <taxon>Leotiomycetes</taxon>
        <taxon>Erysiphales</taxon>
        <taxon>Erysiphaceae</taxon>
        <taxon>Erysiphe</taxon>
    </lineage>
</organism>
<evidence type="ECO:0000313" key="1">
    <source>
        <dbReference type="EMBL" id="KHJ34675.1"/>
    </source>
</evidence>
<evidence type="ECO:0000313" key="2">
    <source>
        <dbReference type="Proteomes" id="UP000030854"/>
    </source>
</evidence>
<accession>A0A0B1PBG0</accession>
<evidence type="ECO:0008006" key="3">
    <source>
        <dbReference type="Google" id="ProtNLM"/>
    </source>
</evidence>